<dbReference type="GO" id="GO:0005886">
    <property type="term" value="C:plasma membrane"/>
    <property type="evidence" value="ECO:0007669"/>
    <property type="project" value="TreeGrafter"/>
</dbReference>
<feature type="transmembrane region" description="Helical" evidence="8">
    <location>
        <begin position="115"/>
        <end position="135"/>
    </location>
</feature>
<evidence type="ECO:0000256" key="2">
    <source>
        <dbReference type="ARBA" id="ARBA00022692"/>
    </source>
</evidence>
<dbReference type="InterPro" id="IPR000276">
    <property type="entry name" value="GPCR_Rhodpsn"/>
</dbReference>
<name>A0AAV4ECQ6_9GAST</name>
<dbReference type="InterPro" id="IPR017452">
    <property type="entry name" value="GPCR_Rhodpsn_7TM"/>
</dbReference>
<dbReference type="SUPFAM" id="SSF81321">
    <property type="entry name" value="Family A G protein-coupled receptor-like"/>
    <property type="match status" value="1"/>
</dbReference>
<dbReference type="PRINTS" id="PR00237">
    <property type="entry name" value="GPCRRHODOPSN"/>
</dbReference>
<accession>A0AAV4ECQ6</accession>
<evidence type="ECO:0000313" key="11">
    <source>
        <dbReference type="Proteomes" id="UP000762676"/>
    </source>
</evidence>
<organism evidence="10 11">
    <name type="scientific">Elysia marginata</name>
    <dbReference type="NCBI Taxonomy" id="1093978"/>
    <lineage>
        <taxon>Eukaryota</taxon>
        <taxon>Metazoa</taxon>
        <taxon>Spiralia</taxon>
        <taxon>Lophotrochozoa</taxon>
        <taxon>Mollusca</taxon>
        <taxon>Gastropoda</taxon>
        <taxon>Heterobranchia</taxon>
        <taxon>Euthyneura</taxon>
        <taxon>Panpulmonata</taxon>
        <taxon>Sacoglossa</taxon>
        <taxon>Placobranchoidea</taxon>
        <taxon>Plakobranchidae</taxon>
        <taxon>Elysia</taxon>
    </lineage>
</organism>
<evidence type="ECO:0000256" key="5">
    <source>
        <dbReference type="ARBA" id="ARBA00023136"/>
    </source>
</evidence>
<dbReference type="GO" id="GO:0004930">
    <property type="term" value="F:G protein-coupled receptor activity"/>
    <property type="evidence" value="ECO:0007669"/>
    <property type="project" value="UniProtKB-KW"/>
</dbReference>
<gene>
    <name evidence="10" type="ORF">ElyMa_000034300</name>
</gene>
<comment type="caution">
    <text evidence="10">The sequence shown here is derived from an EMBL/GenBank/DDBJ whole genome shotgun (WGS) entry which is preliminary data.</text>
</comment>
<feature type="transmembrane region" description="Helical" evidence="8">
    <location>
        <begin position="260"/>
        <end position="277"/>
    </location>
</feature>
<evidence type="ECO:0000256" key="3">
    <source>
        <dbReference type="ARBA" id="ARBA00022989"/>
    </source>
</evidence>
<keyword evidence="6 10" id="KW-0675">Receptor</keyword>
<evidence type="ECO:0000256" key="7">
    <source>
        <dbReference type="ARBA" id="ARBA00023224"/>
    </source>
</evidence>
<feature type="transmembrane region" description="Helical" evidence="8">
    <location>
        <begin position="203"/>
        <end position="222"/>
    </location>
</feature>
<feature type="transmembrane region" description="Helical" evidence="8">
    <location>
        <begin position="60"/>
        <end position="89"/>
    </location>
</feature>
<dbReference type="PANTHER" id="PTHR24243">
    <property type="entry name" value="G-PROTEIN COUPLED RECEPTOR"/>
    <property type="match status" value="1"/>
</dbReference>
<dbReference type="Proteomes" id="UP000762676">
    <property type="component" value="Unassembled WGS sequence"/>
</dbReference>
<dbReference type="PROSITE" id="PS50262">
    <property type="entry name" value="G_PROTEIN_RECEP_F1_2"/>
    <property type="match status" value="1"/>
</dbReference>
<keyword evidence="3 8" id="KW-1133">Transmembrane helix</keyword>
<keyword evidence="11" id="KW-1185">Reference proteome</keyword>
<keyword evidence="5 8" id="KW-0472">Membrane</keyword>
<evidence type="ECO:0000256" key="8">
    <source>
        <dbReference type="SAM" id="Phobius"/>
    </source>
</evidence>
<sequence length="344" mass="39007">MNESIQVVTNQALLPLQANYFKILRVIACPWPAIILFGLVSNVVNVVVFLKAGAKDNVTILLIALAMSDLGYLLLISPTMCGFLIQVLFDPKSWPFHFRLLFFTVHWPAITMYDYSAYISVSLGVMRCACVAMPIKFKLVFTKSRTIKWLIFLFVAAVLLRLPVLTINRIGWKINPATNISKLHLVAVNQISMSRVMDILNRIIMVYITYIIMRVCVITLSFKIFQASRIRQGCTSTGTQHSGQVSEKQVKGLSSRDLQVVKSVVLVCSIFIIAQMPQMILSTTRLINPEVDHGKRLLYLFSIFNQLIYTSGYLNASVNIFVYYNCNSKYRSVFQSLLILKKHS</sequence>
<dbReference type="EMBL" id="BMAT01000051">
    <property type="protein sequence ID" value="GFR58580.1"/>
    <property type="molecule type" value="Genomic_DNA"/>
</dbReference>
<evidence type="ECO:0000256" key="4">
    <source>
        <dbReference type="ARBA" id="ARBA00023040"/>
    </source>
</evidence>
<feature type="transmembrane region" description="Helical" evidence="8">
    <location>
        <begin position="23"/>
        <end position="48"/>
    </location>
</feature>
<dbReference type="PANTHER" id="PTHR24243:SF208">
    <property type="entry name" value="PYROKININ-1 RECEPTOR"/>
    <property type="match status" value="1"/>
</dbReference>
<feature type="transmembrane region" description="Helical" evidence="8">
    <location>
        <begin position="297"/>
        <end position="324"/>
    </location>
</feature>
<evidence type="ECO:0000313" key="10">
    <source>
        <dbReference type="EMBL" id="GFR58580.1"/>
    </source>
</evidence>
<dbReference type="AlphaFoldDB" id="A0AAV4ECQ6"/>
<comment type="subcellular location">
    <subcellularLocation>
        <location evidence="1">Membrane</location>
        <topology evidence="1">Multi-pass membrane protein</topology>
    </subcellularLocation>
</comment>
<feature type="domain" description="G-protein coupled receptors family 1 profile" evidence="9">
    <location>
        <begin position="41"/>
        <end position="323"/>
    </location>
</feature>
<evidence type="ECO:0000256" key="1">
    <source>
        <dbReference type="ARBA" id="ARBA00004141"/>
    </source>
</evidence>
<keyword evidence="2 8" id="KW-0812">Transmembrane</keyword>
<reference evidence="10 11" key="1">
    <citation type="journal article" date="2021" name="Elife">
        <title>Chloroplast acquisition without the gene transfer in kleptoplastic sea slugs, Plakobranchus ocellatus.</title>
        <authorList>
            <person name="Maeda T."/>
            <person name="Takahashi S."/>
            <person name="Yoshida T."/>
            <person name="Shimamura S."/>
            <person name="Takaki Y."/>
            <person name="Nagai Y."/>
            <person name="Toyoda A."/>
            <person name="Suzuki Y."/>
            <person name="Arimoto A."/>
            <person name="Ishii H."/>
            <person name="Satoh N."/>
            <person name="Nishiyama T."/>
            <person name="Hasebe M."/>
            <person name="Maruyama T."/>
            <person name="Minagawa J."/>
            <person name="Obokata J."/>
            <person name="Shigenobu S."/>
        </authorList>
    </citation>
    <scope>NUCLEOTIDE SEQUENCE [LARGE SCALE GENOMIC DNA]</scope>
</reference>
<evidence type="ECO:0000256" key="6">
    <source>
        <dbReference type="ARBA" id="ARBA00023170"/>
    </source>
</evidence>
<keyword evidence="7" id="KW-0807">Transducer</keyword>
<keyword evidence="4" id="KW-0297">G-protein coupled receptor</keyword>
<proteinExistence type="predicted"/>
<evidence type="ECO:0000259" key="9">
    <source>
        <dbReference type="PROSITE" id="PS50262"/>
    </source>
</evidence>
<protein>
    <submittedName>
        <fullName evidence="10">Peptide receptor GPCR</fullName>
    </submittedName>
</protein>
<feature type="transmembrane region" description="Helical" evidence="8">
    <location>
        <begin position="147"/>
        <end position="167"/>
    </location>
</feature>
<dbReference type="Gene3D" id="1.20.1070.10">
    <property type="entry name" value="Rhodopsin 7-helix transmembrane proteins"/>
    <property type="match status" value="1"/>
</dbReference>